<reference evidence="2 3" key="1">
    <citation type="submission" date="2019-12" db="EMBL/GenBank/DDBJ databases">
        <title>Draft genome sequence of the ascomycete Xylaria multiplex DSM 110363.</title>
        <authorList>
            <person name="Buettner E."/>
            <person name="Kellner H."/>
        </authorList>
    </citation>
    <scope>NUCLEOTIDE SEQUENCE [LARGE SCALE GENOMIC DNA]</scope>
    <source>
        <strain evidence="2 3">DSM 110363</strain>
    </source>
</reference>
<evidence type="ECO:0000313" key="2">
    <source>
        <dbReference type="EMBL" id="KAF2971928.1"/>
    </source>
</evidence>
<sequence length="435" mass="49566">MPSTLELVGRGPITIESAIGEEKNVINWLSYGPATDRFYQELWAQKDSIEALVKHHLALDRGDLCRVLPSHCWIRGSFNVCVFVEVKSGNSARKVIFRCPMPYKLAEARYPGSIDEKLSSEVGAHIWIEENCPEIRSPHLFGFGMMDGRHARIGSFQLNDNGTVTLTNRPLTCSMMILENDGATRTMPTNHTINCTDAFVSDMLTFHDHRFLSQPNAVNDESDCRTQMAVKTLLRVVAHNYIKRELRNGPFLLQHTDLHASNILVDKDWNVTGLIDLEWICALPAEKLAVPYWLTGCAIDDIEGEKLDKFDLVRQEFMHIFKEEEQVTKMKAKASHKISLSKIMHDMWDSKGVWFWYCLSSVNAMYFLLEPHLLPPKSLSLEAERVMSRFWSRESEDIVRKKLADKKAYDVTRESRDPSSGVICIYKGCLGLGPL</sequence>
<dbReference type="InParanoid" id="A0A7C8MW78"/>
<proteinExistence type="predicted"/>
<feature type="domain" description="Aminoglycoside phosphotransferase" evidence="1">
    <location>
        <begin position="238"/>
        <end position="278"/>
    </location>
</feature>
<dbReference type="SUPFAM" id="SSF56112">
    <property type="entry name" value="Protein kinase-like (PK-like)"/>
    <property type="match status" value="1"/>
</dbReference>
<dbReference type="InterPro" id="IPR002575">
    <property type="entry name" value="Aminoglycoside_PTrfase"/>
</dbReference>
<organism evidence="2 3">
    <name type="scientific">Xylaria multiplex</name>
    <dbReference type="NCBI Taxonomy" id="323545"/>
    <lineage>
        <taxon>Eukaryota</taxon>
        <taxon>Fungi</taxon>
        <taxon>Dikarya</taxon>
        <taxon>Ascomycota</taxon>
        <taxon>Pezizomycotina</taxon>
        <taxon>Sordariomycetes</taxon>
        <taxon>Xylariomycetidae</taxon>
        <taxon>Xylariales</taxon>
        <taxon>Xylariaceae</taxon>
        <taxon>Xylaria</taxon>
    </lineage>
</organism>
<accession>A0A7C8MW78</accession>
<dbReference type="AlphaFoldDB" id="A0A7C8MW78"/>
<keyword evidence="3" id="KW-1185">Reference proteome</keyword>
<dbReference type="PANTHER" id="PTHR21310">
    <property type="entry name" value="AMINOGLYCOSIDE PHOSPHOTRANSFERASE-RELATED-RELATED"/>
    <property type="match status" value="1"/>
</dbReference>
<gene>
    <name evidence="2" type="ORF">GQX73_g1641</name>
</gene>
<dbReference type="PANTHER" id="PTHR21310:SF37">
    <property type="entry name" value="AMINOGLYCOSIDE PHOSPHOTRANSFERASE DOMAIN-CONTAINING PROTEIN"/>
    <property type="match status" value="1"/>
</dbReference>
<dbReference type="OrthoDB" id="3645574at2759"/>
<comment type="caution">
    <text evidence="2">The sequence shown here is derived from an EMBL/GenBank/DDBJ whole genome shotgun (WGS) entry which is preliminary data.</text>
</comment>
<protein>
    <recommendedName>
        <fullName evidence="1">Aminoglycoside phosphotransferase domain-containing protein</fullName>
    </recommendedName>
</protein>
<name>A0A7C8MW78_9PEZI</name>
<dbReference type="InterPro" id="IPR051678">
    <property type="entry name" value="AGP_Transferase"/>
</dbReference>
<dbReference type="InterPro" id="IPR011009">
    <property type="entry name" value="Kinase-like_dom_sf"/>
</dbReference>
<dbReference type="Pfam" id="PF01636">
    <property type="entry name" value="APH"/>
    <property type="match status" value="1"/>
</dbReference>
<evidence type="ECO:0000313" key="3">
    <source>
        <dbReference type="Proteomes" id="UP000481858"/>
    </source>
</evidence>
<dbReference type="EMBL" id="WUBL01000010">
    <property type="protein sequence ID" value="KAF2971928.1"/>
    <property type="molecule type" value="Genomic_DNA"/>
</dbReference>
<dbReference type="Proteomes" id="UP000481858">
    <property type="component" value="Unassembled WGS sequence"/>
</dbReference>
<evidence type="ECO:0000259" key="1">
    <source>
        <dbReference type="Pfam" id="PF01636"/>
    </source>
</evidence>